<proteinExistence type="predicted"/>
<dbReference type="PANTHER" id="PTHR35145">
    <property type="entry name" value="CYTOPLASMIC PROTEIN-RELATED"/>
    <property type="match status" value="1"/>
</dbReference>
<dbReference type="AlphaFoldDB" id="A0A1I7B3U5"/>
<gene>
    <name evidence="1" type="ORF">SAMN05216236_108124</name>
</gene>
<dbReference type="InterPro" id="IPR058532">
    <property type="entry name" value="YjbR/MT2646/Rv2570-like"/>
</dbReference>
<organism evidence="1 2">
    <name type="scientific">Sedimentitalea nanhaiensis</name>
    <dbReference type="NCBI Taxonomy" id="999627"/>
    <lineage>
        <taxon>Bacteria</taxon>
        <taxon>Pseudomonadati</taxon>
        <taxon>Pseudomonadota</taxon>
        <taxon>Alphaproteobacteria</taxon>
        <taxon>Rhodobacterales</taxon>
        <taxon>Paracoccaceae</taxon>
        <taxon>Sedimentitalea</taxon>
    </lineage>
</organism>
<keyword evidence="2" id="KW-1185">Reference proteome</keyword>
<accession>A0A1I7B3U5</accession>
<protein>
    <submittedName>
        <fullName evidence="1">Predicted DNA-binding protein, MmcQ/YjbR family</fullName>
    </submittedName>
</protein>
<evidence type="ECO:0000313" key="1">
    <source>
        <dbReference type="EMBL" id="SFT81857.1"/>
    </source>
</evidence>
<name>A0A1I7B3U5_9RHOB</name>
<dbReference type="Proteomes" id="UP000182466">
    <property type="component" value="Unassembled WGS sequence"/>
</dbReference>
<dbReference type="EMBL" id="FPAW01000008">
    <property type="protein sequence ID" value="SFT81857.1"/>
    <property type="molecule type" value="Genomic_DNA"/>
</dbReference>
<dbReference type="eggNOG" id="COG2315">
    <property type="taxonomic scope" value="Bacteria"/>
</dbReference>
<dbReference type="SUPFAM" id="SSF142906">
    <property type="entry name" value="YjbR-like"/>
    <property type="match status" value="1"/>
</dbReference>
<keyword evidence="1" id="KW-0238">DNA-binding</keyword>
<dbReference type="Gene3D" id="3.90.1150.30">
    <property type="match status" value="1"/>
</dbReference>
<dbReference type="STRING" id="999627.SAMN05216236_108124"/>
<dbReference type="InterPro" id="IPR007351">
    <property type="entry name" value="YjbR"/>
</dbReference>
<reference evidence="1 2" key="1">
    <citation type="submission" date="2016-10" db="EMBL/GenBank/DDBJ databases">
        <authorList>
            <person name="de Groot N.N."/>
        </authorList>
    </citation>
    <scope>NUCLEOTIDE SEQUENCE [LARGE SCALE GENOMIC DNA]</scope>
    <source>
        <strain evidence="1 2">CGMCC 1.10959</strain>
    </source>
</reference>
<dbReference type="PANTHER" id="PTHR35145:SF1">
    <property type="entry name" value="CYTOPLASMIC PROTEIN"/>
    <property type="match status" value="1"/>
</dbReference>
<dbReference type="InterPro" id="IPR038056">
    <property type="entry name" value="YjbR-like_sf"/>
</dbReference>
<sequence>MDVGQGRKQGQAGMTREEFNLFCKGLPQTTHVVQWGNADVWKVGGKVFAICGWADGEDAFTFKVSEIAFEVLGDMPGIRPAPYLASRGMKWLQHYAAPGLSDAELQRHIRLSYDMIVAKLTKKLRAELGL</sequence>
<dbReference type="GO" id="GO:0003677">
    <property type="term" value="F:DNA binding"/>
    <property type="evidence" value="ECO:0007669"/>
    <property type="project" value="UniProtKB-KW"/>
</dbReference>
<evidence type="ECO:0000313" key="2">
    <source>
        <dbReference type="Proteomes" id="UP000182466"/>
    </source>
</evidence>
<dbReference type="Pfam" id="PF04237">
    <property type="entry name" value="YjbR"/>
    <property type="match status" value="1"/>
</dbReference>